<comment type="caution">
    <text evidence="2">The sequence shown here is derived from an EMBL/GenBank/DDBJ whole genome shotgun (WGS) entry which is preliminary data.</text>
</comment>
<protein>
    <submittedName>
        <fullName evidence="3">Hypothetical_protein</fullName>
    </submittedName>
</protein>
<feature type="compositionally biased region" description="Basic and acidic residues" evidence="1">
    <location>
        <begin position="336"/>
        <end position="365"/>
    </location>
</feature>
<dbReference type="EMBL" id="CATOUU010000644">
    <property type="protein sequence ID" value="CAI9937244.1"/>
    <property type="molecule type" value="Genomic_DNA"/>
</dbReference>
<evidence type="ECO:0000313" key="3">
    <source>
        <dbReference type="EMBL" id="CAL6020901.1"/>
    </source>
</evidence>
<dbReference type="AlphaFoldDB" id="A0AA86PDW4"/>
<name>A0AA86PDW4_9EUKA</name>
<feature type="compositionally biased region" description="Low complexity" evidence="1">
    <location>
        <begin position="326"/>
        <end position="335"/>
    </location>
</feature>
<organism evidence="2">
    <name type="scientific">Hexamita inflata</name>
    <dbReference type="NCBI Taxonomy" id="28002"/>
    <lineage>
        <taxon>Eukaryota</taxon>
        <taxon>Metamonada</taxon>
        <taxon>Diplomonadida</taxon>
        <taxon>Hexamitidae</taxon>
        <taxon>Hexamitinae</taxon>
        <taxon>Hexamita</taxon>
    </lineage>
</organism>
<feature type="compositionally biased region" description="Basic and acidic residues" evidence="1">
    <location>
        <begin position="269"/>
        <end position="296"/>
    </location>
</feature>
<feature type="region of interest" description="Disordered" evidence="1">
    <location>
        <begin position="191"/>
        <end position="211"/>
    </location>
</feature>
<evidence type="ECO:0000256" key="1">
    <source>
        <dbReference type="SAM" id="MobiDB-lite"/>
    </source>
</evidence>
<gene>
    <name evidence="2" type="ORF">HINF_LOCUS24889</name>
    <name evidence="3" type="ORF">HINF_LOCUS27913</name>
</gene>
<sequence length="365" mass="42687">MISHFPSGRLVIQPIMQLHQSDSIELRIIKSIFLHNYAQQHQTNTFLHQKLSIPAAQLIQKMWKQINSDFVVLYDKFIDIQKNELQMVFDLVVTSQSQLSPHTSLNASEEELQLLQQRKFDYNVFSLFVERNCKQLRPNQITLDSIPMDLVKVNLAGQNIQKENVVYDVFLYLCDRVNGGKVQSPANEIQRRLNQSRSPLESNSRLRSTSPTLQCLQREQIGLQMQNSHDEDVLMSALEPQNNTCIHILEQLTHEKHINPNENQIKEQNQIREKNEIKEPDQKEIKEQERNDEKINIDQSQEQNNQDLVSDQKPNSIIEAQNSSNDQTDQITITQTKDEEKDEKENESENKTKEKEDIYEDQKNE</sequence>
<feature type="region of interest" description="Disordered" evidence="1">
    <location>
        <begin position="257"/>
        <end position="365"/>
    </location>
</feature>
<reference evidence="2" key="1">
    <citation type="submission" date="2023-06" db="EMBL/GenBank/DDBJ databases">
        <authorList>
            <person name="Kurt Z."/>
        </authorList>
    </citation>
    <scope>NUCLEOTIDE SEQUENCE</scope>
</reference>
<evidence type="ECO:0000313" key="2">
    <source>
        <dbReference type="EMBL" id="CAI9937244.1"/>
    </source>
</evidence>
<dbReference type="EMBL" id="CAXDID020000087">
    <property type="protein sequence ID" value="CAL6020901.1"/>
    <property type="molecule type" value="Genomic_DNA"/>
</dbReference>
<feature type="compositionally biased region" description="Polar residues" evidence="1">
    <location>
        <begin position="297"/>
        <end position="325"/>
    </location>
</feature>
<dbReference type="Proteomes" id="UP001642409">
    <property type="component" value="Unassembled WGS sequence"/>
</dbReference>
<accession>A0AA86PDW4</accession>
<reference evidence="3 4" key="2">
    <citation type="submission" date="2024-07" db="EMBL/GenBank/DDBJ databases">
        <authorList>
            <person name="Akdeniz Z."/>
        </authorList>
    </citation>
    <scope>NUCLEOTIDE SEQUENCE [LARGE SCALE GENOMIC DNA]</scope>
</reference>
<evidence type="ECO:0000313" key="4">
    <source>
        <dbReference type="Proteomes" id="UP001642409"/>
    </source>
</evidence>
<proteinExistence type="predicted"/>
<keyword evidence="4" id="KW-1185">Reference proteome</keyword>